<dbReference type="GO" id="GO:0004144">
    <property type="term" value="F:diacylglycerol O-acyltransferase activity"/>
    <property type="evidence" value="ECO:0007669"/>
    <property type="project" value="TreeGrafter"/>
</dbReference>
<comment type="similarity">
    <text evidence="2">Belongs to the diacylglycerol acyltransferase family.</text>
</comment>
<dbReference type="EMBL" id="AZIM01007341">
    <property type="protein sequence ID" value="ETE58036.1"/>
    <property type="molecule type" value="Genomic_DNA"/>
</dbReference>
<evidence type="ECO:0000256" key="5">
    <source>
        <dbReference type="ARBA" id="ARBA00022692"/>
    </source>
</evidence>
<feature type="non-terminal residue" evidence="11">
    <location>
        <position position="1"/>
    </location>
</feature>
<evidence type="ECO:0000256" key="7">
    <source>
        <dbReference type="ARBA" id="ARBA00022989"/>
    </source>
</evidence>
<reference evidence="11 12" key="1">
    <citation type="journal article" date="2013" name="Proc. Natl. Acad. Sci. U.S.A.">
        <title>The king cobra genome reveals dynamic gene evolution and adaptation in the snake venom system.</title>
        <authorList>
            <person name="Vonk F.J."/>
            <person name="Casewell N.R."/>
            <person name="Henkel C.V."/>
            <person name="Heimberg A.M."/>
            <person name="Jansen H.J."/>
            <person name="McCleary R.J."/>
            <person name="Kerkkamp H.M."/>
            <person name="Vos R.A."/>
            <person name="Guerreiro I."/>
            <person name="Calvete J.J."/>
            <person name="Wuster W."/>
            <person name="Woods A.E."/>
            <person name="Logan J.M."/>
            <person name="Harrison R.A."/>
            <person name="Castoe T.A."/>
            <person name="de Koning A.P."/>
            <person name="Pollock D.D."/>
            <person name="Yandell M."/>
            <person name="Calderon D."/>
            <person name="Renjifo C."/>
            <person name="Currier R.B."/>
            <person name="Salgado D."/>
            <person name="Pla D."/>
            <person name="Sanz L."/>
            <person name="Hyder A.S."/>
            <person name="Ribeiro J.M."/>
            <person name="Arntzen J.W."/>
            <person name="van den Thillart G.E."/>
            <person name="Boetzer M."/>
            <person name="Pirovano W."/>
            <person name="Dirks R.P."/>
            <person name="Spaink H.P."/>
            <person name="Duboule D."/>
            <person name="McGlinn E."/>
            <person name="Kini R.M."/>
            <person name="Richardson M.K."/>
        </authorList>
    </citation>
    <scope>NUCLEOTIDE SEQUENCE</scope>
    <source>
        <tissue evidence="11">Blood</tissue>
    </source>
</reference>
<dbReference type="GO" id="GO:0019432">
    <property type="term" value="P:triglyceride biosynthetic process"/>
    <property type="evidence" value="ECO:0007669"/>
    <property type="project" value="TreeGrafter"/>
</dbReference>
<evidence type="ECO:0000313" key="11">
    <source>
        <dbReference type="EMBL" id="ETE58036.1"/>
    </source>
</evidence>
<proteinExistence type="inferred from homology"/>
<accession>V8N812</accession>
<keyword evidence="12" id="KW-1185">Reference proteome</keyword>
<evidence type="ECO:0000256" key="9">
    <source>
        <dbReference type="ARBA" id="ARBA00023136"/>
    </source>
</evidence>
<keyword evidence="3" id="KW-0444">Lipid biosynthesis</keyword>
<dbReference type="OrthoDB" id="264532at2759"/>
<dbReference type="Proteomes" id="UP000018936">
    <property type="component" value="Unassembled WGS sequence"/>
</dbReference>
<evidence type="ECO:0000256" key="10">
    <source>
        <dbReference type="ARBA" id="ARBA00023315"/>
    </source>
</evidence>
<dbReference type="GO" id="GO:0005789">
    <property type="term" value="C:endoplasmic reticulum membrane"/>
    <property type="evidence" value="ECO:0007669"/>
    <property type="project" value="UniProtKB-SubCell"/>
</dbReference>
<keyword evidence="5" id="KW-0812">Transmembrane</keyword>
<protein>
    <submittedName>
        <fullName evidence="11">2-acylglycerol O-acyltransferase 2-A</fullName>
    </submittedName>
</protein>
<evidence type="ECO:0000256" key="2">
    <source>
        <dbReference type="ARBA" id="ARBA00005420"/>
    </source>
</evidence>
<name>V8N812_OPHHA</name>
<evidence type="ECO:0000256" key="6">
    <source>
        <dbReference type="ARBA" id="ARBA00022824"/>
    </source>
</evidence>
<evidence type="ECO:0000313" key="12">
    <source>
        <dbReference type="Proteomes" id="UP000018936"/>
    </source>
</evidence>
<organism evidence="11 12">
    <name type="scientific">Ophiophagus hannah</name>
    <name type="common">King cobra</name>
    <name type="synonym">Naja hannah</name>
    <dbReference type="NCBI Taxonomy" id="8665"/>
    <lineage>
        <taxon>Eukaryota</taxon>
        <taxon>Metazoa</taxon>
        <taxon>Chordata</taxon>
        <taxon>Craniata</taxon>
        <taxon>Vertebrata</taxon>
        <taxon>Euteleostomi</taxon>
        <taxon>Lepidosauria</taxon>
        <taxon>Squamata</taxon>
        <taxon>Bifurcata</taxon>
        <taxon>Unidentata</taxon>
        <taxon>Episquamata</taxon>
        <taxon>Toxicofera</taxon>
        <taxon>Serpentes</taxon>
        <taxon>Colubroidea</taxon>
        <taxon>Elapidae</taxon>
        <taxon>Elapinae</taxon>
        <taxon>Ophiophagus</taxon>
    </lineage>
</organism>
<dbReference type="PANTHER" id="PTHR12317:SF78">
    <property type="entry name" value="ACYLTRANSFERASE"/>
    <property type="match status" value="1"/>
</dbReference>
<dbReference type="CDD" id="cd07987">
    <property type="entry name" value="LPLAT_MGAT-like"/>
    <property type="match status" value="1"/>
</dbReference>
<keyword evidence="4 11" id="KW-0808">Transferase</keyword>
<comment type="caution">
    <text evidence="11">The sequence shown here is derived from an EMBL/GenBank/DDBJ whole genome shotgun (WGS) entry which is preliminary data.</text>
</comment>
<keyword evidence="9" id="KW-0472">Membrane</keyword>
<evidence type="ECO:0000256" key="1">
    <source>
        <dbReference type="ARBA" id="ARBA00004477"/>
    </source>
</evidence>
<comment type="subcellular location">
    <subcellularLocation>
        <location evidence="1">Endoplasmic reticulum membrane</location>
        <topology evidence="1">Multi-pass membrane protein</topology>
    </subcellularLocation>
</comment>
<evidence type="ECO:0000256" key="3">
    <source>
        <dbReference type="ARBA" id="ARBA00022516"/>
    </source>
</evidence>
<keyword evidence="8" id="KW-0443">Lipid metabolism</keyword>
<keyword evidence="10 11" id="KW-0012">Acyltransferase</keyword>
<dbReference type="AlphaFoldDB" id="V8N812"/>
<keyword evidence="6" id="KW-0256">Endoplasmic reticulum</keyword>
<dbReference type="Pfam" id="PF03982">
    <property type="entry name" value="DAGAT"/>
    <property type="match status" value="1"/>
</dbReference>
<evidence type="ECO:0000256" key="4">
    <source>
        <dbReference type="ARBA" id="ARBA00022679"/>
    </source>
</evidence>
<dbReference type="PANTHER" id="PTHR12317">
    <property type="entry name" value="DIACYLGLYCEROL O-ACYLTRANSFERASE"/>
    <property type="match status" value="1"/>
</dbReference>
<gene>
    <name evidence="11" type="primary">mogat2-a</name>
    <name evidence="11" type="ORF">L345_16247</name>
</gene>
<sequence length="244" mass="26967">LGKTAELDPSHNYLFGFHPHGVLVAGAFGNFCTEATGFSRLFPGLTPHPLMLPFWFKVPFFRDYLMSGGLVSSEKASASHLLGHEGGGQVAVIAAGGPPESLDARPGALTLQRHSRKGFIKMALRHGAALVPVFSFGENELFNQVPNPQGSVIRRLQERLQRAMGLALPLFHARGVFQYSFGLLPFRRPIYTVVGAPITVPKMPHPSREAIDELHETYLEKLTQLFEEQKAKYGLPQEKHLTFI</sequence>
<keyword evidence="7" id="KW-1133">Transmembrane helix</keyword>
<evidence type="ECO:0000256" key="8">
    <source>
        <dbReference type="ARBA" id="ARBA00023098"/>
    </source>
</evidence>
<dbReference type="InterPro" id="IPR007130">
    <property type="entry name" value="DAGAT"/>
</dbReference>